<evidence type="ECO:0000313" key="3">
    <source>
        <dbReference type="Proteomes" id="UP000434957"/>
    </source>
</evidence>
<evidence type="ECO:0000256" key="1">
    <source>
        <dbReference type="SAM" id="MobiDB-lite"/>
    </source>
</evidence>
<evidence type="ECO:0000313" key="2">
    <source>
        <dbReference type="EMBL" id="KAE9317510.1"/>
    </source>
</evidence>
<dbReference type="EMBL" id="QXFT01001481">
    <property type="protein sequence ID" value="KAE9317510.1"/>
    <property type="molecule type" value="Genomic_DNA"/>
</dbReference>
<gene>
    <name evidence="2" type="ORF">PR003_g18456</name>
</gene>
<comment type="caution">
    <text evidence="2">The sequence shown here is derived from an EMBL/GenBank/DDBJ whole genome shotgun (WGS) entry which is preliminary data.</text>
</comment>
<organism evidence="2 3">
    <name type="scientific">Phytophthora rubi</name>
    <dbReference type="NCBI Taxonomy" id="129364"/>
    <lineage>
        <taxon>Eukaryota</taxon>
        <taxon>Sar</taxon>
        <taxon>Stramenopiles</taxon>
        <taxon>Oomycota</taxon>
        <taxon>Peronosporomycetes</taxon>
        <taxon>Peronosporales</taxon>
        <taxon>Peronosporaceae</taxon>
        <taxon>Phytophthora</taxon>
    </lineage>
</organism>
<protein>
    <submittedName>
        <fullName evidence="2">Uncharacterized protein</fullName>
    </submittedName>
</protein>
<accession>A0A6A4E3T2</accession>
<dbReference type="Proteomes" id="UP000434957">
    <property type="component" value="Unassembled WGS sequence"/>
</dbReference>
<sequence>MPRTSSGVHPRLSSRTQRAMTTDYRVGFVQDVARWSFPPA</sequence>
<name>A0A6A4E3T2_9STRA</name>
<keyword evidence="3" id="KW-1185">Reference proteome</keyword>
<feature type="region of interest" description="Disordered" evidence="1">
    <location>
        <begin position="1"/>
        <end position="20"/>
    </location>
</feature>
<reference evidence="2 3" key="1">
    <citation type="submission" date="2018-08" db="EMBL/GenBank/DDBJ databases">
        <title>Genomic investigation of the strawberry pathogen Phytophthora fragariae indicates pathogenicity is determined by transcriptional variation in three key races.</title>
        <authorList>
            <person name="Adams T.M."/>
            <person name="Armitage A.D."/>
            <person name="Sobczyk M.K."/>
            <person name="Bates H.J."/>
            <person name="Dunwell J.M."/>
            <person name="Nellist C.F."/>
            <person name="Harrison R.J."/>
        </authorList>
    </citation>
    <scope>NUCLEOTIDE SEQUENCE [LARGE SCALE GENOMIC DNA]</scope>
    <source>
        <strain evidence="2 3">SCRP333</strain>
    </source>
</reference>
<dbReference type="AlphaFoldDB" id="A0A6A4E3T2"/>
<proteinExistence type="predicted"/>